<dbReference type="PANTHER" id="PTHR43695:SF2">
    <property type="entry name" value="PUTATIVE (AFU_ORTHOLOGUE AFUA_2G17250)-RELATED"/>
    <property type="match status" value="1"/>
</dbReference>
<dbReference type="PANTHER" id="PTHR43695">
    <property type="entry name" value="PUTATIVE (AFU_ORTHOLOGUE AFUA_2G17250)-RELATED"/>
    <property type="match status" value="1"/>
</dbReference>
<evidence type="ECO:0000313" key="2">
    <source>
        <dbReference type="EMBL" id="EHL00308.1"/>
    </source>
</evidence>
<proteinExistence type="predicted"/>
<feature type="signal peptide" evidence="1">
    <location>
        <begin position="1"/>
        <end position="16"/>
    </location>
</feature>
<dbReference type="HOGENOM" id="CLU_065859_1_0_1"/>
<gene>
    <name evidence="2" type="ORF">M7I_3805</name>
</gene>
<protein>
    <submittedName>
        <fullName evidence="2">Putative Rhamnogalacturonan acetylesterase rhgT</fullName>
    </submittedName>
</protein>
<reference evidence="2 3" key="1">
    <citation type="journal article" date="2012" name="Eukaryot. Cell">
        <title>Genome sequence of the fungus Glarea lozoyensis: the first genome sequence of a species from the Helotiaceae family.</title>
        <authorList>
            <person name="Youssar L."/>
            <person name="Gruening B.A."/>
            <person name="Erxleben A."/>
            <person name="Guenther S."/>
            <person name="Huettel W."/>
        </authorList>
    </citation>
    <scope>NUCLEOTIDE SEQUENCE [LARGE SCALE GENOMIC DNA]</scope>
    <source>
        <strain evidence="3">ATCC 74030 / MF5533</strain>
    </source>
</reference>
<name>H0EMG8_GLAL7</name>
<dbReference type="EMBL" id="AGUE01000089">
    <property type="protein sequence ID" value="EHL00308.1"/>
    <property type="molecule type" value="Genomic_DNA"/>
</dbReference>
<dbReference type="Proteomes" id="UP000005446">
    <property type="component" value="Unassembled WGS sequence"/>
</dbReference>
<organism evidence="2 3">
    <name type="scientific">Glarea lozoyensis (strain ATCC 74030 / MF5533)</name>
    <dbReference type="NCBI Taxonomy" id="1104152"/>
    <lineage>
        <taxon>Eukaryota</taxon>
        <taxon>Fungi</taxon>
        <taxon>Dikarya</taxon>
        <taxon>Ascomycota</taxon>
        <taxon>Pezizomycotina</taxon>
        <taxon>Leotiomycetes</taxon>
        <taxon>Helotiales</taxon>
        <taxon>Helotiaceae</taxon>
        <taxon>Glarea</taxon>
    </lineage>
</organism>
<dbReference type="GO" id="GO:0016787">
    <property type="term" value="F:hydrolase activity"/>
    <property type="evidence" value="ECO:0007669"/>
    <property type="project" value="InterPro"/>
</dbReference>
<dbReference type="AlphaFoldDB" id="H0EMG8"/>
<keyword evidence="1" id="KW-0732">Signal</keyword>
<dbReference type="OrthoDB" id="5041285at2759"/>
<accession>H0EMG8</accession>
<comment type="caution">
    <text evidence="2">The sequence shown here is derived from an EMBL/GenBank/DDBJ whole genome shotgun (WGS) entry which is preliminary data.</text>
</comment>
<evidence type="ECO:0000313" key="3">
    <source>
        <dbReference type="Proteomes" id="UP000005446"/>
    </source>
</evidence>
<dbReference type="InterPro" id="IPR036514">
    <property type="entry name" value="SGNH_hydro_sf"/>
</dbReference>
<keyword evidence="3" id="KW-1185">Reference proteome</keyword>
<dbReference type="InParanoid" id="H0EMG8"/>
<dbReference type="Gene3D" id="3.40.50.1110">
    <property type="entry name" value="SGNH hydrolase"/>
    <property type="match status" value="1"/>
</dbReference>
<feature type="chain" id="PRO_5003532203" evidence="1">
    <location>
        <begin position="17"/>
        <end position="233"/>
    </location>
</feature>
<sequence length="233" mass="24952">MHILTPLIFLSSLTTASLLPFASRTDTHLLPPAFFLAGDSTTAIQALTNTSKGGGWGTGFLSTLKNGAKGTNYGHNGATTFGHNDQKPAANISLAQYSTNLRSLAQQILDLNATPILVTSLSRRNFNASGLVTRNLENERLATIAVAKSLDVTYVDLNLASMNYLNAIGLAKATTYNLEPTDFTHLNDMGSRVFGNLVAALVLETGLGKGLREWVGVDWRVVQGIRRGIYVTA</sequence>
<dbReference type="InterPro" id="IPR037459">
    <property type="entry name" value="RhgT-like"/>
</dbReference>
<dbReference type="SUPFAM" id="SSF52266">
    <property type="entry name" value="SGNH hydrolase"/>
    <property type="match status" value="1"/>
</dbReference>
<evidence type="ECO:0000256" key="1">
    <source>
        <dbReference type="SAM" id="SignalP"/>
    </source>
</evidence>